<feature type="coiled-coil region" evidence="12">
    <location>
        <begin position="1221"/>
        <end position="1255"/>
    </location>
</feature>
<dbReference type="GO" id="GO:0006897">
    <property type="term" value="P:endocytosis"/>
    <property type="evidence" value="ECO:0007669"/>
    <property type="project" value="TreeGrafter"/>
</dbReference>
<dbReference type="Gene3D" id="3.40.850.10">
    <property type="entry name" value="Kinesin motor domain"/>
    <property type="match status" value="1"/>
</dbReference>
<dbReference type="PROSITE" id="PS51757">
    <property type="entry name" value="TH1"/>
    <property type="match status" value="1"/>
</dbReference>
<dbReference type="Gene3D" id="2.60.40.1970">
    <property type="entry name" value="YEATS domain"/>
    <property type="match status" value="1"/>
</dbReference>
<evidence type="ECO:0000256" key="4">
    <source>
        <dbReference type="ARBA" id="ARBA00022840"/>
    </source>
</evidence>
<evidence type="ECO:0000256" key="12">
    <source>
        <dbReference type="SAM" id="Coils"/>
    </source>
</evidence>
<dbReference type="Pfam" id="PF06017">
    <property type="entry name" value="Myosin_TH1"/>
    <property type="match status" value="1"/>
</dbReference>
<name>A0A814HSW6_ADIRI</name>
<keyword evidence="3 11" id="KW-0547">Nucleotide-binding</keyword>
<dbReference type="Gene3D" id="1.20.58.530">
    <property type="match status" value="1"/>
</dbReference>
<evidence type="ECO:0000256" key="3">
    <source>
        <dbReference type="ARBA" id="ARBA00022741"/>
    </source>
</evidence>
<dbReference type="Gene3D" id="1.20.5.4820">
    <property type="match status" value="1"/>
</dbReference>
<dbReference type="InterPro" id="IPR036961">
    <property type="entry name" value="Kinesin_motor_dom_sf"/>
</dbReference>
<dbReference type="GO" id="GO:0016459">
    <property type="term" value="C:myosin complex"/>
    <property type="evidence" value="ECO:0007669"/>
    <property type="project" value="UniProtKB-KW"/>
</dbReference>
<feature type="compositionally biased region" description="Low complexity" evidence="13">
    <location>
        <begin position="1259"/>
        <end position="1272"/>
    </location>
</feature>
<feature type="region of interest" description="Disordered" evidence="13">
    <location>
        <begin position="1258"/>
        <end position="1281"/>
    </location>
</feature>
<dbReference type="CDD" id="cd16909">
    <property type="entry name" value="YEATS_GAS41_like"/>
    <property type="match status" value="1"/>
</dbReference>
<dbReference type="InterPro" id="IPR010926">
    <property type="entry name" value="Myosin_TH1"/>
</dbReference>
<dbReference type="GO" id="GO:0005524">
    <property type="term" value="F:ATP binding"/>
    <property type="evidence" value="ECO:0007669"/>
    <property type="project" value="UniProtKB-UniRule"/>
</dbReference>
<evidence type="ECO:0000256" key="7">
    <source>
        <dbReference type="ARBA" id="ARBA00023203"/>
    </source>
</evidence>
<organism evidence="18 19">
    <name type="scientific">Adineta ricciae</name>
    <name type="common">Rotifer</name>
    <dbReference type="NCBI Taxonomy" id="249248"/>
    <lineage>
        <taxon>Eukaryota</taxon>
        <taxon>Metazoa</taxon>
        <taxon>Spiralia</taxon>
        <taxon>Gnathifera</taxon>
        <taxon>Rotifera</taxon>
        <taxon>Eurotatoria</taxon>
        <taxon>Bdelloidea</taxon>
        <taxon>Adinetida</taxon>
        <taxon>Adinetidae</taxon>
        <taxon>Adineta</taxon>
    </lineage>
</organism>
<feature type="domain" description="SH3" evidence="14">
    <location>
        <begin position="995"/>
        <end position="1055"/>
    </location>
</feature>
<feature type="domain" description="YEATS" evidence="15">
    <location>
        <begin position="1053"/>
        <end position="1196"/>
    </location>
</feature>
<feature type="domain" description="TH1" evidence="17">
    <location>
        <begin position="722"/>
        <end position="935"/>
    </location>
</feature>
<dbReference type="GO" id="GO:0000146">
    <property type="term" value="F:microfilament motor activity"/>
    <property type="evidence" value="ECO:0007669"/>
    <property type="project" value="TreeGrafter"/>
</dbReference>
<dbReference type="SUPFAM" id="SSF50044">
    <property type="entry name" value="SH3-domain"/>
    <property type="match status" value="1"/>
</dbReference>
<accession>A0A814HSW6</accession>
<reference evidence="18" key="1">
    <citation type="submission" date="2021-02" db="EMBL/GenBank/DDBJ databases">
        <authorList>
            <person name="Nowell W R."/>
        </authorList>
    </citation>
    <scope>NUCLEOTIDE SEQUENCE</scope>
</reference>
<dbReference type="PROSITE" id="PS50002">
    <property type="entry name" value="SH3"/>
    <property type="match status" value="1"/>
</dbReference>
<keyword evidence="6 11" id="KW-0505">Motor protein</keyword>
<protein>
    <submittedName>
        <fullName evidence="18">Uncharacterized protein</fullName>
    </submittedName>
</protein>
<dbReference type="Proteomes" id="UP000663852">
    <property type="component" value="Unassembled WGS sequence"/>
</dbReference>
<dbReference type="GO" id="GO:0005737">
    <property type="term" value="C:cytoplasm"/>
    <property type="evidence" value="ECO:0007669"/>
    <property type="project" value="TreeGrafter"/>
</dbReference>
<evidence type="ECO:0000313" key="19">
    <source>
        <dbReference type="Proteomes" id="UP000663852"/>
    </source>
</evidence>
<evidence type="ECO:0000256" key="6">
    <source>
        <dbReference type="ARBA" id="ARBA00023175"/>
    </source>
</evidence>
<dbReference type="FunFam" id="1.10.10.820:FF:000001">
    <property type="entry name" value="Myosin heavy chain"/>
    <property type="match status" value="1"/>
</dbReference>
<dbReference type="PANTHER" id="PTHR13140">
    <property type="entry name" value="MYOSIN"/>
    <property type="match status" value="1"/>
</dbReference>
<dbReference type="Gene3D" id="1.20.120.720">
    <property type="entry name" value="Myosin VI head, motor domain, U50 subdomain"/>
    <property type="match status" value="1"/>
</dbReference>
<evidence type="ECO:0000259" key="15">
    <source>
        <dbReference type="PROSITE" id="PS51037"/>
    </source>
</evidence>
<dbReference type="SMART" id="SM00326">
    <property type="entry name" value="SH3"/>
    <property type="match status" value="1"/>
</dbReference>
<feature type="region of interest" description="Actin-binding" evidence="11">
    <location>
        <begin position="561"/>
        <end position="583"/>
    </location>
</feature>
<feature type="compositionally biased region" description="Polar residues" evidence="13">
    <location>
        <begin position="950"/>
        <end position="965"/>
    </location>
</feature>
<dbReference type="Gene3D" id="1.10.10.820">
    <property type="match status" value="1"/>
</dbReference>
<dbReference type="SUPFAM" id="SSF52540">
    <property type="entry name" value="P-loop containing nucleoside triphosphate hydrolases"/>
    <property type="match status" value="1"/>
</dbReference>
<evidence type="ECO:0000256" key="9">
    <source>
        <dbReference type="PROSITE-ProRule" id="PRU00192"/>
    </source>
</evidence>
<dbReference type="Pfam" id="PF00063">
    <property type="entry name" value="Myosin_head"/>
    <property type="match status" value="1"/>
</dbReference>
<dbReference type="GO" id="GO:0005902">
    <property type="term" value="C:microvillus"/>
    <property type="evidence" value="ECO:0007669"/>
    <property type="project" value="TreeGrafter"/>
</dbReference>
<evidence type="ECO:0000256" key="5">
    <source>
        <dbReference type="ARBA" id="ARBA00023123"/>
    </source>
</evidence>
<comment type="subcellular location">
    <subcellularLocation>
        <location evidence="10">Nucleus</location>
    </subcellularLocation>
</comment>
<feature type="compositionally biased region" description="Pro residues" evidence="13">
    <location>
        <begin position="981"/>
        <end position="990"/>
    </location>
</feature>
<dbReference type="CDD" id="cd00174">
    <property type="entry name" value="SH3"/>
    <property type="match status" value="1"/>
</dbReference>
<dbReference type="GO" id="GO:0007015">
    <property type="term" value="P:actin filament organization"/>
    <property type="evidence" value="ECO:0007669"/>
    <property type="project" value="TreeGrafter"/>
</dbReference>
<evidence type="ECO:0000256" key="2">
    <source>
        <dbReference type="ARBA" id="ARBA00022443"/>
    </source>
</evidence>
<evidence type="ECO:0000256" key="1">
    <source>
        <dbReference type="ARBA" id="ARBA00008314"/>
    </source>
</evidence>
<feature type="domain" description="Myosin motor" evidence="16">
    <location>
        <begin position="16"/>
        <end position="684"/>
    </location>
</feature>
<dbReference type="PROSITE" id="PS51037">
    <property type="entry name" value="YEATS"/>
    <property type="match status" value="1"/>
</dbReference>
<dbReference type="GO" id="GO:0051015">
    <property type="term" value="F:actin filament binding"/>
    <property type="evidence" value="ECO:0007669"/>
    <property type="project" value="TreeGrafter"/>
</dbReference>
<evidence type="ECO:0000259" key="16">
    <source>
        <dbReference type="PROSITE" id="PS51456"/>
    </source>
</evidence>
<dbReference type="InterPro" id="IPR001452">
    <property type="entry name" value="SH3_domain"/>
</dbReference>
<proteinExistence type="inferred from homology"/>
<keyword evidence="4 11" id="KW-0067">ATP-binding</keyword>
<evidence type="ECO:0000259" key="17">
    <source>
        <dbReference type="PROSITE" id="PS51757"/>
    </source>
</evidence>
<evidence type="ECO:0000256" key="13">
    <source>
        <dbReference type="SAM" id="MobiDB-lite"/>
    </source>
</evidence>
<comment type="caution">
    <text evidence="18">The sequence shown here is derived from an EMBL/GenBank/DDBJ whole genome shotgun (WGS) entry which is preliminary data.</text>
</comment>
<dbReference type="PANTHER" id="PTHR13140:SF729">
    <property type="entry name" value="UNCONVENTIONAL MYOSIN-IE"/>
    <property type="match status" value="1"/>
</dbReference>
<feature type="region of interest" description="Disordered" evidence="13">
    <location>
        <begin position="950"/>
        <end position="997"/>
    </location>
</feature>
<evidence type="ECO:0000259" key="14">
    <source>
        <dbReference type="PROSITE" id="PS50002"/>
    </source>
</evidence>
<dbReference type="Pfam" id="PF03366">
    <property type="entry name" value="YEATS"/>
    <property type="match status" value="1"/>
</dbReference>
<dbReference type="GO" id="GO:0005886">
    <property type="term" value="C:plasma membrane"/>
    <property type="evidence" value="ECO:0007669"/>
    <property type="project" value="TreeGrafter"/>
</dbReference>
<feature type="binding site" evidence="11">
    <location>
        <begin position="109"/>
        <end position="116"/>
    </location>
    <ligand>
        <name>ATP</name>
        <dbReference type="ChEBI" id="CHEBI:30616"/>
    </ligand>
</feature>
<dbReference type="EMBL" id="CAJNOJ010000066">
    <property type="protein sequence ID" value="CAF1014470.1"/>
    <property type="molecule type" value="Genomic_DNA"/>
</dbReference>
<keyword evidence="12" id="KW-0175">Coiled coil</keyword>
<dbReference type="PRINTS" id="PR00193">
    <property type="entry name" value="MYOSINHEAVY"/>
</dbReference>
<dbReference type="OrthoDB" id="6108017at2759"/>
<dbReference type="PROSITE" id="PS51456">
    <property type="entry name" value="MYOSIN_MOTOR"/>
    <property type="match status" value="1"/>
</dbReference>
<dbReference type="Pfam" id="PF00018">
    <property type="entry name" value="SH3_1"/>
    <property type="match status" value="1"/>
</dbReference>
<comment type="similarity">
    <text evidence="1 11">Belongs to the TRAFAC class myosin-kinesin ATPase superfamily. Myosin family.</text>
</comment>
<gene>
    <name evidence="18" type="ORF">EDS130_LOCUS15565</name>
</gene>
<dbReference type="InterPro" id="IPR038704">
    <property type="entry name" value="YEAST_sf"/>
</dbReference>
<evidence type="ECO:0000313" key="18">
    <source>
        <dbReference type="EMBL" id="CAF1014470.1"/>
    </source>
</evidence>
<evidence type="ECO:0000256" key="11">
    <source>
        <dbReference type="PROSITE-ProRule" id="PRU00782"/>
    </source>
</evidence>
<keyword evidence="5 11" id="KW-0518">Myosin</keyword>
<evidence type="ECO:0000256" key="10">
    <source>
        <dbReference type="PROSITE-ProRule" id="PRU00376"/>
    </source>
</evidence>
<keyword evidence="7 11" id="KW-0009">Actin-binding</keyword>
<keyword evidence="8 10" id="KW-0539">Nucleus</keyword>
<keyword evidence="2 9" id="KW-0728">SH3 domain</keyword>
<dbReference type="GO" id="GO:0005634">
    <property type="term" value="C:nucleus"/>
    <property type="evidence" value="ECO:0007669"/>
    <property type="project" value="UniProtKB-SubCell"/>
</dbReference>
<dbReference type="InterPro" id="IPR001609">
    <property type="entry name" value="Myosin_head_motor_dom-like"/>
</dbReference>
<dbReference type="InterPro" id="IPR027417">
    <property type="entry name" value="P-loop_NTPase"/>
</dbReference>
<dbReference type="InterPro" id="IPR055129">
    <property type="entry name" value="YEATS_dom"/>
</dbReference>
<dbReference type="InterPro" id="IPR036028">
    <property type="entry name" value="SH3-like_dom_sf"/>
</dbReference>
<dbReference type="FunFam" id="1.20.58.530:FF:000007">
    <property type="entry name" value="Myosin IE"/>
    <property type="match status" value="1"/>
</dbReference>
<sequence>MLGGKYDYNQDRERRAGVDDMVFMSKNTDSEISHNLKIRFDVNYIYTYIGSVLIAVNPYKNVEYCRENHMEKYRGATQMDNAPHIFAIAEDMFSNMLIDSEKQCVIISGESGAGKTVSAKFIMSYIAEVSGGGPNVQRIKNVILQSNPLLEAFGNAKTIRNDNSSRFGKYVEIQFSRGGEPTGGVISNFLLEKSRVVSQAENERNFHIFYQLLSSREFCQQYSLSHELRFQYINHAEAIRVAKIDDVKDMHDTQHAMDTIGLSKEIQHNIFSLLAGILHLGNVQFGDKNNYATVLSERDLQAPCAYFGIQMDYLKTKLISRRLEFKEHQENKQVDQTFTVDKAIFTRDALAKSIYSRIFDHLIQAINSAFQAIARSDLSIGILDIYGFEIFDRNSFEQFCINYVNEKLQQIFIELTLKKEQEEYKRENIQWTPITFFNNIVVCDLFEAKQPPGMFLLLDDICASAHATTEKVDKSYLNRLSGLSNAHLIVSPPTFTVKHYAGAVSYHSDQFCEKNRDVLNIDLIEMMQSSTIPFVARLFPEQIATMKARPTTVGTKIRTQANALVEKLMACQPHYVRCIKPNENQTPGEWNSSSVIEQVKYLGLVANIEVRKAGFVYRREFAKFLTRYAILTKQTWPKWNGSVTDGVMHIVDAMHLDRREVQLGNTKVFIKSPESLHLLEDMRLRKFDNYARIIQKAMKRFCAVRVYQRQREQATDILYGRKERNARSLDRDYVGDYCNLHQRPDLQRLIPRNEKTDFSSYLYKYDRRFRRQGRYFVSTNQALYIIDEECIKVGSGAGGKGGSAAAAQKGRQQQSQEGYMLEYKVKRRIPLENINEIKMSEYRDNFFLLCVNNDYATLLELSSKTEAVSIISKNYAKKTNRALPITFGQGFEYTVKKQSWVGGGTRSVKFVHAATSTPVSQIDPNKLRKGIDMPRDYEVKLNRNSMTVMISSGLSKQSRPNQSNAEKPRGLQFKPQNNTPRKPPQKPPRPLAAKPNKKKIRALYDFQARSADELSFVADNELVLIDNSDETWWKAELDGKMSGINLESITTPIRTPVVIIKPILYGNTAKHLGTKRDTDGHTHKWMIYVRSYNNEDISAYISKVQFRLHETYPNHVRVVSQAPFEVEESGWGEFETQITIFFADPNEKPVTFYHHLKLFSTDTEVVAGTKPLINENYDELIFQEPSDLLVRLLNCAKSLAPPTDENLAVEKEYTSKKADTITRIKQARQRVRNEIQDLTERLRITQENIKRARQRVLENHTSSNTSLNTSTHENIKREIVD</sequence>
<evidence type="ECO:0000256" key="8">
    <source>
        <dbReference type="ARBA" id="ARBA00023242"/>
    </source>
</evidence>
<dbReference type="Gene3D" id="2.30.30.40">
    <property type="entry name" value="SH3 Domains"/>
    <property type="match status" value="1"/>
</dbReference>
<dbReference type="SMART" id="SM00242">
    <property type="entry name" value="MYSc"/>
    <property type="match status" value="1"/>
</dbReference>